<comment type="subcellular location">
    <subcellularLocation>
        <location evidence="1">Cell membrane</location>
        <topology evidence="1">Single-pass membrane protein</topology>
    </subcellularLocation>
    <subcellularLocation>
        <location evidence="7">Cell membrane</location>
        <topology evidence="7">Single-pass type II membrane protein</topology>
    </subcellularLocation>
</comment>
<keyword evidence="3" id="KW-1003">Cell membrane</keyword>
<dbReference type="GO" id="GO:0015031">
    <property type="term" value="P:protein transport"/>
    <property type="evidence" value="ECO:0007669"/>
    <property type="project" value="UniProtKB-KW"/>
</dbReference>
<keyword evidence="7" id="KW-0813">Transport</keyword>
<dbReference type="InterPro" id="IPR003400">
    <property type="entry name" value="ExbD"/>
</dbReference>
<evidence type="ECO:0000256" key="3">
    <source>
        <dbReference type="ARBA" id="ARBA00022475"/>
    </source>
</evidence>
<keyword evidence="5" id="KW-1133">Transmembrane helix</keyword>
<dbReference type="Pfam" id="PF02472">
    <property type="entry name" value="ExbD"/>
    <property type="match status" value="1"/>
</dbReference>
<dbReference type="GO" id="GO:0005886">
    <property type="term" value="C:plasma membrane"/>
    <property type="evidence" value="ECO:0007669"/>
    <property type="project" value="UniProtKB-SubCell"/>
</dbReference>
<evidence type="ECO:0000256" key="6">
    <source>
        <dbReference type="ARBA" id="ARBA00023136"/>
    </source>
</evidence>
<comment type="similarity">
    <text evidence="2 7">Belongs to the ExbD/TolR family.</text>
</comment>
<reference evidence="8" key="1">
    <citation type="journal article" date="2021" name="PeerJ">
        <title>Extensive microbial diversity within the chicken gut microbiome revealed by metagenomics and culture.</title>
        <authorList>
            <person name="Gilroy R."/>
            <person name="Ravi A."/>
            <person name="Getino M."/>
            <person name="Pursley I."/>
            <person name="Horton D.L."/>
            <person name="Alikhan N.F."/>
            <person name="Baker D."/>
            <person name="Gharbi K."/>
            <person name="Hall N."/>
            <person name="Watson M."/>
            <person name="Adriaenssens E.M."/>
            <person name="Foster-Nyarko E."/>
            <person name="Jarju S."/>
            <person name="Secka A."/>
            <person name="Antonio M."/>
            <person name="Oren A."/>
            <person name="Chaudhuri R.R."/>
            <person name="La Ragione R."/>
            <person name="Hildebrand F."/>
            <person name="Pallen M.J."/>
        </authorList>
    </citation>
    <scope>NUCLEOTIDE SEQUENCE</scope>
    <source>
        <strain evidence="8">ChiHjej12B11-24981</strain>
    </source>
</reference>
<organism evidence="8 9">
    <name type="scientific">Candidatus Bacteroides merdipullorum</name>
    <dbReference type="NCBI Taxonomy" id="2838474"/>
    <lineage>
        <taxon>Bacteria</taxon>
        <taxon>Pseudomonadati</taxon>
        <taxon>Bacteroidota</taxon>
        <taxon>Bacteroidia</taxon>
        <taxon>Bacteroidales</taxon>
        <taxon>Bacteroidaceae</taxon>
        <taxon>Bacteroides</taxon>
    </lineage>
</organism>
<dbReference type="PANTHER" id="PTHR30558">
    <property type="entry name" value="EXBD MEMBRANE COMPONENT OF PMF-DRIVEN MACROMOLECULE IMPORT SYSTEM"/>
    <property type="match status" value="1"/>
</dbReference>
<comment type="caution">
    <text evidence="8">The sequence shown here is derived from an EMBL/GenBank/DDBJ whole genome shotgun (WGS) entry which is preliminary data.</text>
</comment>
<dbReference type="PANTHER" id="PTHR30558:SF3">
    <property type="entry name" value="BIOPOLYMER TRANSPORT PROTEIN EXBD-RELATED"/>
    <property type="match status" value="1"/>
</dbReference>
<evidence type="ECO:0000313" key="8">
    <source>
        <dbReference type="EMBL" id="HIZ02377.1"/>
    </source>
</evidence>
<evidence type="ECO:0000256" key="1">
    <source>
        <dbReference type="ARBA" id="ARBA00004162"/>
    </source>
</evidence>
<proteinExistence type="inferred from homology"/>
<keyword evidence="4 7" id="KW-0812">Transmembrane</keyword>
<dbReference type="Proteomes" id="UP000824023">
    <property type="component" value="Unassembled WGS sequence"/>
</dbReference>
<evidence type="ECO:0000256" key="4">
    <source>
        <dbReference type="ARBA" id="ARBA00022692"/>
    </source>
</evidence>
<evidence type="ECO:0000256" key="5">
    <source>
        <dbReference type="ARBA" id="ARBA00022989"/>
    </source>
</evidence>
<sequence>MYSGRRFRRGVPEINSSSTADIAFLLLIFFLMTTSMDTDTGLPRRLPEWVTEGKKPETVEVRERNVLSVRLDAEDRLWCDERPVGLAELHAVAREFVENPDDREDLPERVATEVPGLGTVEVTKRHVILLSCHRGATYKAYVAVQDELAGVYQELRNELSRRCWGQDYADLPSARQQAVRLVYPQRVSEETYGGEGGRP</sequence>
<keyword evidence="7" id="KW-0653">Protein transport</keyword>
<protein>
    <submittedName>
        <fullName evidence="8">Biopolymer transporter ExbD</fullName>
    </submittedName>
</protein>
<reference evidence="8" key="2">
    <citation type="submission" date="2021-04" db="EMBL/GenBank/DDBJ databases">
        <authorList>
            <person name="Gilroy R."/>
        </authorList>
    </citation>
    <scope>NUCLEOTIDE SEQUENCE</scope>
    <source>
        <strain evidence="8">ChiHjej12B11-24981</strain>
    </source>
</reference>
<keyword evidence="6" id="KW-0472">Membrane</keyword>
<evidence type="ECO:0000313" key="9">
    <source>
        <dbReference type="Proteomes" id="UP000824023"/>
    </source>
</evidence>
<dbReference type="GO" id="GO:0022857">
    <property type="term" value="F:transmembrane transporter activity"/>
    <property type="evidence" value="ECO:0007669"/>
    <property type="project" value="InterPro"/>
</dbReference>
<dbReference type="AlphaFoldDB" id="A0A9D2CXR9"/>
<evidence type="ECO:0000256" key="7">
    <source>
        <dbReference type="RuleBase" id="RU003879"/>
    </source>
</evidence>
<gene>
    <name evidence="8" type="ORF">H9819_09060</name>
</gene>
<evidence type="ECO:0000256" key="2">
    <source>
        <dbReference type="ARBA" id="ARBA00005811"/>
    </source>
</evidence>
<name>A0A9D2CXR9_9BACE</name>
<accession>A0A9D2CXR9</accession>
<dbReference type="EMBL" id="DXCK01000122">
    <property type="protein sequence ID" value="HIZ02377.1"/>
    <property type="molecule type" value="Genomic_DNA"/>
</dbReference>